<dbReference type="Pfam" id="PF13639">
    <property type="entry name" value="zf-RING_2"/>
    <property type="match status" value="1"/>
</dbReference>
<dbReference type="AlphaFoldDB" id="A0AA88U3F7"/>
<feature type="domain" description="PHD-type" evidence="6">
    <location>
        <begin position="203"/>
        <end position="252"/>
    </location>
</feature>
<organism evidence="8 9">
    <name type="scientific">Escallonia rubra</name>
    <dbReference type="NCBI Taxonomy" id="112253"/>
    <lineage>
        <taxon>Eukaryota</taxon>
        <taxon>Viridiplantae</taxon>
        <taxon>Streptophyta</taxon>
        <taxon>Embryophyta</taxon>
        <taxon>Tracheophyta</taxon>
        <taxon>Spermatophyta</taxon>
        <taxon>Magnoliopsida</taxon>
        <taxon>eudicotyledons</taxon>
        <taxon>Gunneridae</taxon>
        <taxon>Pentapetalae</taxon>
        <taxon>asterids</taxon>
        <taxon>campanulids</taxon>
        <taxon>Escalloniales</taxon>
        <taxon>Escalloniaceae</taxon>
        <taxon>Escallonia</taxon>
    </lineage>
</organism>
<gene>
    <name evidence="8" type="ORF">RJ640_004210</name>
</gene>
<comment type="caution">
    <text evidence="8">The sequence shown here is derived from an EMBL/GenBank/DDBJ whole genome shotgun (WGS) entry which is preliminary data.</text>
</comment>
<dbReference type="EMBL" id="JAVXUO010002779">
    <property type="protein sequence ID" value="KAK2969704.1"/>
    <property type="molecule type" value="Genomic_DNA"/>
</dbReference>
<dbReference type="InterPro" id="IPR011011">
    <property type="entry name" value="Znf_FYVE_PHD"/>
</dbReference>
<evidence type="ECO:0000256" key="5">
    <source>
        <dbReference type="SAM" id="MobiDB-lite"/>
    </source>
</evidence>
<reference evidence="8" key="1">
    <citation type="submission" date="2022-12" db="EMBL/GenBank/DDBJ databases">
        <title>Draft genome assemblies for two species of Escallonia (Escalloniales).</title>
        <authorList>
            <person name="Chanderbali A."/>
            <person name="Dervinis C."/>
            <person name="Anghel I."/>
            <person name="Soltis D."/>
            <person name="Soltis P."/>
            <person name="Zapata F."/>
        </authorList>
    </citation>
    <scope>NUCLEOTIDE SEQUENCE</scope>
    <source>
        <strain evidence="8">UCBG92.1500</strain>
        <tissue evidence="8">Leaf</tissue>
    </source>
</reference>
<feature type="domain" description="RING-type" evidence="7">
    <location>
        <begin position="59"/>
        <end position="100"/>
    </location>
</feature>
<feature type="compositionally biased region" description="Basic and acidic residues" evidence="5">
    <location>
        <begin position="1"/>
        <end position="11"/>
    </location>
</feature>
<keyword evidence="3" id="KW-0862">Zinc</keyword>
<evidence type="ECO:0000256" key="2">
    <source>
        <dbReference type="ARBA" id="ARBA00022771"/>
    </source>
</evidence>
<evidence type="ECO:0000313" key="8">
    <source>
        <dbReference type="EMBL" id="KAK2969704.1"/>
    </source>
</evidence>
<dbReference type="InterPro" id="IPR017907">
    <property type="entry name" value="Znf_RING_CS"/>
</dbReference>
<dbReference type="PROSITE" id="PS50089">
    <property type="entry name" value="ZF_RING_2"/>
    <property type="match status" value="1"/>
</dbReference>
<dbReference type="PANTHER" id="PTHR47177:SF4">
    <property type="entry name" value="OS06G0283200 PROTEIN"/>
    <property type="match status" value="1"/>
</dbReference>
<dbReference type="InterPro" id="IPR001965">
    <property type="entry name" value="Znf_PHD"/>
</dbReference>
<proteinExistence type="predicted"/>
<dbReference type="Pfam" id="PF00628">
    <property type="entry name" value="PHD"/>
    <property type="match status" value="1"/>
</dbReference>
<dbReference type="PROSITE" id="PS00518">
    <property type="entry name" value="ZF_RING_1"/>
    <property type="match status" value="1"/>
</dbReference>
<dbReference type="PANTHER" id="PTHR47177">
    <property type="entry name" value="F18C1.6 PROTEIN"/>
    <property type="match status" value="1"/>
</dbReference>
<dbReference type="SUPFAM" id="SSF57903">
    <property type="entry name" value="FYVE/PHD zinc finger"/>
    <property type="match status" value="1"/>
</dbReference>
<evidence type="ECO:0000313" key="9">
    <source>
        <dbReference type="Proteomes" id="UP001187471"/>
    </source>
</evidence>
<protein>
    <submittedName>
        <fullName evidence="8">Uncharacterized protein</fullName>
    </submittedName>
</protein>
<sequence length="738" mass="80542">MATESESERSPHSFVSSPNKRRKTLTLDPPPPSPPPKSCKGKSMIEDEPPAAELDSERCGICLSEGGRSVRGRIDSCDHYFCFLCVMEWSRVESRCPLCKRRFSTIRRPAKEGVFPFERLVNVPGSHWAFSGKACGNLVASLGLSFMDYVRGSYVVSWWSMTSALAKMADLSLGSSQLGLSDVDAVCHNFGNSTIGPPDLYSEIQCSICESKSDDSLLLLCDLCDSAAHTYCVGLGATVPEGDWFCQDCTLLRDEHAKCEIDANCDGTTSPQNSSKMPSVEARVSIFDVVREPRITQREKPTTSYSHGRQLKSPGVLDEEVSVADNITGRDSVMQPIVKHSPTLLGARTLSHCRNVQSRIQALRQNWNAFRSGSLSFSSSSVDGCKVELSGRSGQPHSSSCLSQQLTAENGSSCNRVPSKGSRDIDKAWKMMDAARSIGRGIVRTNPLGRDCERASIAHQASQHQQRKVNAQKEGFNTSSMLLTTSKQLGLKDSGTIGSEKHHQHCGLVKEDCEYRFPMCKKENHKWVGMKGFCCTLGAFPTPSPGDHELPSSEVQTLFHVGIDHGNDGNLSRENYLGDLSNASNGNDRSACLNSPVRSVPISSSASSTYSADTKVAKRKSCADSKARRADNAKSEIQSLVKLNLKLLSGAQKLEVDAFKEIARLATHSILAACGLERLKPGVPSFQCSVCCHVDGIQQVRRSTMMRGSCRECFFVFVKDVVNAIMKEKIDVCGKVSC</sequence>
<dbReference type="SMART" id="SM00249">
    <property type="entry name" value="PHD"/>
    <property type="match status" value="1"/>
</dbReference>
<dbReference type="SUPFAM" id="SSF57850">
    <property type="entry name" value="RING/U-box"/>
    <property type="match status" value="1"/>
</dbReference>
<accession>A0AA88U3F7</accession>
<dbReference type="InterPro" id="IPR019787">
    <property type="entry name" value="Znf_PHD-finger"/>
</dbReference>
<feature type="compositionally biased region" description="Pro residues" evidence="5">
    <location>
        <begin position="28"/>
        <end position="37"/>
    </location>
</feature>
<evidence type="ECO:0000256" key="4">
    <source>
        <dbReference type="PROSITE-ProRule" id="PRU00175"/>
    </source>
</evidence>
<keyword evidence="2 4" id="KW-0863">Zinc-finger</keyword>
<feature type="region of interest" description="Disordered" evidence="5">
    <location>
        <begin position="1"/>
        <end position="47"/>
    </location>
</feature>
<keyword evidence="9" id="KW-1185">Reference proteome</keyword>
<dbReference type="PROSITE" id="PS50016">
    <property type="entry name" value="ZF_PHD_2"/>
    <property type="match status" value="1"/>
</dbReference>
<evidence type="ECO:0000259" key="7">
    <source>
        <dbReference type="PROSITE" id="PS50089"/>
    </source>
</evidence>
<evidence type="ECO:0000259" key="6">
    <source>
        <dbReference type="PROSITE" id="PS50016"/>
    </source>
</evidence>
<evidence type="ECO:0000256" key="1">
    <source>
        <dbReference type="ARBA" id="ARBA00022723"/>
    </source>
</evidence>
<dbReference type="Proteomes" id="UP001187471">
    <property type="component" value="Unassembled WGS sequence"/>
</dbReference>
<dbReference type="InterPro" id="IPR001841">
    <property type="entry name" value="Znf_RING"/>
</dbReference>
<dbReference type="Gene3D" id="3.30.40.10">
    <property type="entry name" value="Zinc/RING finger domain, C3HC4 (zinc finger)"/>
    <property type="match status" value="2"/>
</dbReference>
<name>A0AA88U3F7_9ASTE</name>
<dbReference type="InterPro" id="IPR013083">
    <property type="entry name" value="Znf_RING/FYVE/PHD"/>
</dbReference>
<evidence type="ECO:0000256" key="3">
    <source>
        <dbReference type="ARBA" id="ARBA00022833"/>
    </source>
</evidence>
<dbReference type="SMART" id="SM00184">
    <property type="entry name" value="RING"/>
    <property type="match status" value="2"/>
</dbReference>
<keyword evidence="1" id="KW-0479">Metal-binding</keyword>
<dbReference type="GO" id="GO:0008270">
    <property type="term" value="F:zinc ion binding"/>
    <property type="evidence" value="ECO:0007669"/>
    <property type="project" value="UniProtKB-KW"/>
</dbReference>